<name>A0A8J2UPC0_9BURK</name>
<dbReference type="InterPro" id="IPR013780">
    <property type="entry name" value="Glyco_hydro_b"/>
</dbReference>
<dbReference type="EC" id="2.4.99.16" evidence="6"/>
<feature type="binding site" evidence="6">
    <location>
        <begin position="895"/>
        <end position="896"/>
    </location>
    <ligand>
        <name>alpha-maltose 1-phosphate</name>
        <dbReference type="ChEBI" id="CHEBI:63576"/>
    </ligand>
</feature>
<evidence type="ECO:0000256" key="6">
    <source>
        <dbReference type="HAMAP-Rule" id="MF_02124"/>
    </source>
</evidence>
<comment type="similarity">
    <text evidence="6">Belongs to the glycosyl hydrolase 13 family. GlgE subfamily.</text>
</comment>
<dbReference type="SMART" id="SM00642">
    <property type="entry name" value="Aamy"/>
    <property type="match status" value="1"/>
</dbReference>
<dbReference type="Gene3D" id="3.20.20.80">
    <property type="entry name" value="Glycosidases"/>
    <property type="match status" value="2"/>
</dbReference>
<dbReference type="InterPro" id="IPR049171">
    <property type="entry name" value="GLGE_C"/>
</dbReference>
<dbReference type="EMBL" id="BMCG01000005">
    <property type="protein sequence ID" value="GGC14462.1"/>
    <property type="molecule type" value="Genomic_DNA"/>
</dbReference>
<proteinExistence type="inferred from homology"/>
<dbReference type="SUPFAM" id="SSF51445">
    <property type="entry name" value="(Trans)glycosidases"/>
    <property type="match status" value="2"/>
</dbReference>
<comment type="caution">
    <text evidence="8">The sequence shown here is derived from an EMBL/GenBank/DDBJ whole genome shotgun (WGS) entry which is preliminary data.</text>
</comment>
<reference evidence="8" key="2">
    <citation type="submission" date="2020-09" db="EMBL/GenBank/DDBJ databases">
        <authorList>
            <person name="Sun Q."/>
            <person name="Sedlacek I."/>
        </authorList>
    </citation>
    <scope>NUCLEOTIDE SEQUENCE</scope>
    <source>
        <strain evidence="8">CCM 7086</strain>
    </source>
</reference>
<dbReference type="InterPro" id="IPR026585">
    <property type="entry name" value="GlgE"/>
</dbReference>
<sequence length="1035" mass="116665">MLPVAGTDCDDTVGRLAKACRDAGLRLLFDLELDRLPRTHPLHAQQAAQFYSTAHDPQELPDPRFQHAPDRSDHALLRLDAAGLELAHRYWKQQLAQWLEAGVAGFRCLSLARVAPWLWQTLIADTRAVHPQSVFLAWTPGVPGDRLHDLRDCGFDGAFASDAWWDCRAGWYVEEHQRLAAIAPVLVAPEDPAGPRLLHRLHLDDAASARRAYRRALLSAAATGDGILLCAGFEHASGTVLTELPRDLQWMQQPYCDLSQEVRAVNRELAARKMPHGMLQLASAPHADLALLLRAEPGAREAELIVINADLHHPHALTAPLLRECTSGWACADEPVPTLAAGEVQTLRLHTLRPILLPAGGKAAATRAARNPRIAIEQVTPVVDDGRFPAKRIAGSLIEVEADIFSDGHDKLAAAVLWRAADDKQWRRVPMQHTVNDRWHAVLPLQRIGRHLFAVEAWRDDFASYRDELDKKVRAGLDVSLELQEGRLLVEKTLANQEEEGRQTAALKKLLKQLPKAAKKKNMADEDRVAAIALLLSEDTAQLMRDADLRAFIARSDEYRIDVERRAAEFSSWYELFPRSQSGDVNRHGTFDDVIARIPAVRDMGFDTLYFPPIHPIGSKNKKGKNNTLTPTPDDPGSPYAIGSADGGHDAVHPQLGTLADFRRMQEVAHAHGLEIALDFAIQCSPDHPWLAEHPEWFAWRPDGSIRYAENPPKKYEDIVNVDFYAADAVPDLWLALRDVVLMWVREGVRVFRVDNPHTKPLPFWEWMIGDVRARHPDVIFLSEAFTRPKPMYRLAKVGFSQSYTYFTWRHNKQEFIDYLTELTQGPPRDFFRPHFFVNTPDINPFFLQRSGRPGFLIRAALAATLSGLWGVYSGFELCEAQAVTGKEEYLDSEKYEIRAWDWQRPGNIVHEVGQLNRIRSGNPALHTHLNVRFHDASDEHILYFSKSVRGAAADRFGDNTLLVAINLDPFAAHEATIDLPLWRFGLHDDAEVQVEELMSESRFAWRGRQQRIHLDPQQLPFAIWRVRPAGQAIA</sequence>
<dbReference type="AlphaFoldDB" id="A0A8J2UPC0"/>
<feature type="binding site" evidence="6">
    <location>
        <position position="756"/>
    </location>
    <ligand>
        <name>alpha-maltose 1-phosphate</name>
        <dbReference type="ChEBI" id="CHEBI:63576"/>
    </ligand>
</feature>
<evidence type="ECO:0000259" key="7">
    <source>
        <dbReference type="SMART" id="SM00642"/>
    </source>
</evidence>
<dbReference type="Gene3D" id="1.20.58.80">
    <property type="entry name" value="Phosphotransferase system, lactose/cellobiose-type IIA subunit"/>
    <property type="match status" value="1"/>
</dbReference>
<evidence type="ECO:0000256" key="4">
    <source>
        <dbReference type="ARBA" id="ARBA00023277"/>
    </source>
</evidence>
<organism evidence="8 9">
    <name type="scientific">Oxalicibacterium flavum</name>
    <dbReference type="NCBI Taxonomy" id="179467"/>
    <lineage>
        <taxon>Bacteria</taxon>
        <taxon>Pseudomonadati</taxon>
        <taxon>Pseudomonadota</taxon>
        <taxon>Betaproteobacteria</taxon>
        <taxon>Burkholderiales</taxon>
        <taxon>Oxalobacteraceae</taxon>
        <taxon>Oxalicibacterium</taxon>
    </lineage>
</organism>
<comment type="catalytic activity">
    <reaction evidence="5 6">
        <text>alpha-maltose 1-phosphate + [(1-&gt;4)-alpha-D-glucosyl](n) = [(1-&gt;4)-alpha-D-glucosyl](n+2) + phosphate</text>
        <dbReference type="Rhea" id="RHEA:42692"/>
        <dbReference type="Rhea" id="RHEA-COMP:9584"/>
        <dbReference type="Rhea" id="RHEA-COMP:10183"/>
        <dbReference type="ChEBI" id="CHEBI:15444"/>
        <dbReference type="ChEBI" id="CHEBI:43474"/>
        <dbReference type="ChEBI" id="CHEBI:63576"/>
        <dbReference type="EC" id="2.4.99.16"/>
    </reaction>
</comment>
<protein>
    <recommendedName>
        <fullName evidence="6">Alpha-1,4-glucan:maltose-1-phosphate maltosyltransferase</fullName>
        <shortName evidence="6">GMPMT</shortName>
        <ecNumber evidence="6">2.4.99.16</ecNumber>
    </recommendedName>
    <alternativeName>
        <fullName evidence="6">(1-&gt;4)-alpha-D-glucan:maltose-1-phosphate alpha-D-maltosyltransferase</fullName>
    </alternativeName>
</protein>
<accession>A0A8J2UPC0</accession>
<comment type="subunit">
    <text evidence="1 6">Homodimer.</text>
</comment>
<dbReference type="Gene3D" id="2.60.40.10">
    <property type="entry name" value="Immunoglobulins"/>
    <property type="match status" value="1"/>
</dbReference>
<dbReference type="InterPro" id="IPR017853">
    <property type="entry name" value="GH"/>
</dbReference>
<gene>
    <name evidence="6 8" type="primary">glgE</name>
    <name evidence="8" type="ORF">GCM10007205_24140</name>
</gene>
<dbReference type="InterPro" id="IPR006047">
    <property type="entry name" value="GH13_cat_dom"/>
</dbReference>
<keyword evidence="4 6" id="KW-0119">Carbohydrate metabolism</keyword>
<dbReference type="GO" id="GO:0016758">
    <property type="term" value="F:hexosyltransferase activity"/>
    <property type="evidence" value="ECO:0007669"/>
    <property type="project" value="UniProtKB-UniRule"/>
</dbReference>
<evidence type="ECO:0000313" key="9">
    <source>
        <dbReference type="Proteomes" id="UP000620266"/>
    </source>
</evidence>
<dbReference type="PANTHER" id="PTHR47786:SF2">
    <property type="entry name" value="GLYCOSYL HYDROLASE FAMILY 13 CATALYTIC DOMAIN-CONTAINING PROTEIN"/>
    <property type="match status" value="1"/>
</dbReference>
<reference evidence="8" key="1">
    <citation type="journal article" date="2014" name="Int. J. Syst. Evol. Microbiol.">
        <title>Complete genome sequence of Corynebacterium casei LMG S-19264T (=DSM 44701T), isolated from a smear-ripened cheese.</title>
        <authorList>
            <consortium name="US DOE Joint Genome Institute (JGI-PGF)"/>
            <person name="Walter F."/>
            <person name="Albersmeier A."/>
            <person name="Kalinowski J."/>
            <person name="Ruckert C."/>
        </authorList>
    </citation>
    <scope>NUCLEOTIDE SEQUENCE</scope>
    <source>
        <strain evidence="8">CCM 7086</strain>
    </source>
</reference>
<feature type="active site" description="Proton donor" evidence="6">
    <location>
        <position position="784"/>
    </location>
</feature>
<evidence type="ECO:0000256" key="3">
    <source>
        <dbReference type="ARBA" id="ARBA00022679"/>
    </source>
</evidence>
<dbReference type="GO" id="GO:0004553">
    <property type="term" value="F:hydrolase activity, hydrolyzing O-glycosyl compounds"/>
    <property type="evidence" value="ECO:0007669"/>
    <property type="project" value="InterPro"/>
</dbReference>
<dbReference type="HAMAP" id="MF_02124">
    <property type="entry name" value="GlgE"/>
    <property type="match status" value="1"/>
</dbReference>
<dbReference type="InterPro" id="IPR013783">
    <property type="entry name" value="Ig-like_fold"/>
</dbReference>
<keyword evidence="3 6" id="KW-0808">Transferase</keyword>
<dbReference type="InterPro" id="IPR021828">
    <property type="entry name" value="GlgE_dom_N/S"/>
</dbReference>
<dbReference type="Pfam" id="PF11896">
    <property type="entry name" value="GlgE_dom_N_S"/>
    <property type="match status" value="1"/>
</dbReference>
<feature type="binding site" evidence="6">
    <location>
        <position position="718"/>
    </location>
    <ligand>
        <name>alpha-maltose 1-phosphate</name>
        <dbReference type="ChEBI" id="CHEBI:63576"/>
    </ligand>
</feature>
<evidence type="ECO:0000256" key="5">
    <source>
        <dbReference type="ARBA" id="ARBA00048735"/>
    </source>
</evidence>
<dbReference type="Proteomes" id="UP000620266">
    <property type="component" value="Unassembled WGS sequence"/>
</dbReference>
<feature type="site" description="Transition state stabilizer" evidence="6">
    <location>
        <position position="842"/>
    </location>
</feature>
<evidence type="ECO:0000256" key="2">
    <source>
        <dbReference type="ARBA" id="ARBA00022676"/>
    </source>
</evidence>
<evidence type="ECO:0000256" key="1">
    <source>
        <dbReference type="ARBA" id="ARBA00011738"/>
    </source>
</evidence>
<feature type="active site" description="Nucleophile" evidence="6">
    <location>
        <position position="755"/>
    </location>
</feature>
<keyword evidence="9" id="KW-1185">Reference proteome</keyword>
<comment type="function">
    <text evidence="6">Maltosyltransferase that uses maltose 1-phosphate (M1P) as the sugar donor to elongate linear or branched alpha-(1-&gt;4)-glucans. Is involved in a branched alpha-glucan biosynthetic pathway from trehalose, together with TreS, Mak and GlgB.</text>
</comment>
<dbReference type="Gene3D" id="2.60.40.1180">
    <property type="entry name" value="Golgi alpha-mannosidase II"/>
    <property type="match status" value="1"/>
</dbReference>
<dbReference type="Pfam" id="PF21702">
    <property type="entry name" value="GLGE_C"/>
    <property type="match status" value="1"/>
</dbReference>
<dbReference type="GO" id="GO:0030979">
    <property type="term" value="P:alpha-glucan biosynthetic process"/>
    <property type="evidence" value="ECO:0007669"/>
    <property type="project" value="UniProtKB-UniRule"/>
</dbReference>
<dbReference type="PANTHER" id="PTHR47786">
    <property type="entry name" value="ALPHA-1,4-GLUCAN:MALTOSE-1-PHOSPHATE MALTOSYLTRANSFERASE"/>
    <property type="match status" value="1"/>
</dbReference>
<feature type="domain" description="Glycosyl hydrolase family 13 catalytic" evidence="7">
    <location>
        <begin position="575"/>
        <end position="920"/>
    </location>
</feature>
<feature type="binding site" evidence="6">
    <location>
        <position position="623"/>
    </location>
    <ligand>
        <name>alpha-maltose 1-phosphate</name>
        <dbReference type="ChEBI" id="CHEBI:63576"/>
    </ligand>
</feature>
<evidence type="ECO:0000313" key="8">
    <source>
        <dbReference type="EMBL" id="GGC14462.1"/>
    </source>
</evidence>
<feature type="binding site" evidence="6">
    <location>
        <position position="683"/>
    </location>
    <ligand>
        <name>alpha-maltose 1-phosphate</name>
        <dbReference type="ChEBI" id="CHEBI:63576"/>
    </ligand>
</feature>
<keyword evidence="2 6" id="KW-0328">Glycosyltransferase</keyword>
<dbReference type="CDD" id="cd11344">
    <property type="entry name" value="AmyAc_GlgE_like"/>
    <property type="match status" value="1"/>
</dbReference>